<reference evidence="1 2" key="1">
    <citation type="submission" date="2019-02" db="EMBL/GenBank/DDBJ databases">
        <title>Deep-cultivation of Planctomycetes and their phenomic and genomic characterization uncovers novel biology.</title>
        <authorList>
            <person name="Wiegand S."/>
            <person name="Jogler M."/>
            <person name="Boedeker C."/>
            <person name="Pinto D."/>
            <person name="Vollmers J."/>
            <person name="Rivas-Marin E."/>
            <person name="Kohn T."/>
            <person name="Peeters S.H."/>
            <person name="Heuer A."/>
            <person name="Rast P."/>
            <person name="Oberbeckmann S."/>
            <person name="Bunk B."/>
            <person name="Jeske O."/>
            <person name="Meyerdierks A."/>
            <person name="Storesund J.E."/>
            <person name="Kallscheuer N."/>
            <person name="Luecker S."/>
            <person name="Lage O.M."/>
            <person name="Pohl T."/>
            <person name="Merkel B.J."/>
            <person name="Hornburger P."/>
            <person name="Mueller R.-W."/>
            <person name="Bruemmer F."/>
            <person name="Labrenz M."/>
            <person name="Spormann A.M."/>
            <person name="Op Den Camp H."/>
            <person name="Overmann J."/>
            <person name="Amann R."/>
            <person name="Jetten M.S.M."/>
            <person name="Mascher T."/>
            <person name="Medema M.H."/>
            <person name="Devos D.P."/>
            <person name="Kaster A.-K."/>
            <person name="Ovreas L."/>
            <person name="Rohde M."/>
            <person name="Galperin M.Y."/>
            <person name="Jogler C."/>
        </authorList>
    </citation>
    <scope>NUCLEOTIDE SEQUENCE [LARGE SCALE GENOMIC DNA]</scope>
    <source>
        <strain evidence="1 2">CA13</strain>
    </source>
</reference>
<gene>
    <name evidence="1" type="ORF">CA13_60330</name>
</gene>
<dbReference type="EMBL" id="SJPJ01000001">
    <property type="protein sequence ID" value="TWT84553.1"/>
    <property type="molecule type" value="Genomic_DNA"/>
</dbReference>
<comment type="caution">
    <text evidence="1">The sequence shown here is derived from an EMBL/GenBank/DDBJ whole genome shotgun (WGS) entry which is preliminary data.</text>
</comment>
<evidence type="ECO:0000313" key="2">
    <source>
        <dbReference type="Proteomes" id="UP000315010"/>
    </source>
</evidence>
<protein>
    <submittedName>
        <fullName evidence="1">Uncharacterized protein</fullName>
    </submittedName>
</protein>
<dbReference type="Proteomes" id="UP000315010">
    <property type="component" value="Unassembled WGS sequence"/>
</dbReference>
<keyword evidence="2" id="KW-1185">Reference proteome</keyword>
<evidence type="ECO:0000313" key="1">
    <source>
        <dbReference type="EMBL" id="TWT84553.1"/>
    </source>
</evidence>
<proteinExistence type="predicted"/>
<name>A0A5C5ZDD8_9BACT</name>
<dbReference type="RefSeq" id="WP_146402334.1">
    <property type="nucleotide sequence ID" value="NZ_SJPJ01000001.1"/>
</dbReference>
<organism evidence="1 2">
    <name type="scientific">Novipirellula herctigrandis</name>
    <dbReference type="NCBI Taxonomy" id="2527986"/>
    <lineage>
        <taxon>Bacteria</taxon>
        <taxon>Pseudomonadati</taxon>
        <taxon>Planctomycetota</taxon>
        <taxon>Planctomycetia</taxon>
        <taxon>Pirellulales</taxon>
        <taxon>Pirellulaceae</taxon>
        <taxon>Novipirellula</taxon>
    </lineage>
</organism>
<accession>A0A5C5ZDD8</accession>
<sequence length="361" mass="41151">MQFTFSNQARLFVATCILAGSIFSSSTKGADKVVLANLDRYNAYLKIGTTRREIKPGKASVLVPRSFPITIEFWKGNTRSAWKTRTITRPGTYGLNFKRGNWELTELKKRTTSSKPVVRSAARPSSRIVRRHIIDRPVRRLPLNADRNRWSPLARAVYAAGTIYQFVRDEQDRELLRHLLIRAREDEDWEQLEDWIRDCKIPELYKDDLRDAFDDLSRLSDAQWDDVDTADEKDWDAARADLGDLMSKAEWDNVTADFEEIDSADFWQDDVDLDLNDLNFGFGDDAIGSGDNAIDFGGRLDLQEDLDVGDFGIGYDNYDLGGYDDFRGYDGALDVDTNDFGGGYFGDDDYGDFGGFDDFDF</sequence>
<dbReference type="AlphaFoldDB" id="A0A5C5ZDD8"/>